<feature type="transmembrane region" description="Helical" evidence="1">
    <location>
        <begin position="197"/>
        <end position="220"/>
    </location>
</feature>
<keyword evidence="1" id="KW-1133">Transmembrane helix</keyword>
<evidence type="ECO:0000313" key="2">
    <source>
        <dbReference type="EMBL" id="MFC3702721.1"/>
    </source>
</evidence>
<evidence type="ECO:0000313" key="3">
    <source>
        <dbReference type="Proteomes" id="UP001595710"/>
    </source>
</evidence>
<keyword evidence="3" id="KW-1185">Reference proteome</keyword>
<feature type="transmembrane region" description="Helical" evidence="1">
    <location>
        <begin position="12"/>
        <end position="33"/>
    </location>
</feature>
<feature type="transmembrane region" description="Helical" evidence="1">
    <location>
        <begin position="89"/>
        <end position="112"/>
    </location>
</feature>
<feature type="transmembrane region" description="Helical" evidence="1">
    <location>
        <begin position="53"/>
        <end position="77"/>
    </location>
</feature>
<comment type="caution">
    <text evidence="2">The sequence shown here is derived from an EMBL/GenBank/DDBJ whole genome shotgun (WGS) entry which is preliminary data.</text>
</comment>
<dbReference type="RefSeq" id="WP_377363299.1">
    <property type="nucleotide sequence ID" value="NZ_JBHRYN010000020.1"/>
</dbReference>
<sequence>MLTINHPISEKTMSSAAGLLIFSGIICGIFSVVPYVEGIEYLSESAPHGTRVLIGAVFQFLLVPIYFGFALFLYPILRRYNKSLAIGFVSFRLLSCVFQIIGVILLPLFILLSSKYLSVSNPDTSTIETLGEILKLGRDLTNHMGVMLATGLGNLILFYIFIKYKLAPLWLSYWGLLGNILAMFTSFLILFDAIDVISSTFIAMTIPLVIQEIVLAIWLIKKGLNSYNSIPLKN</sequence>
<organism evidence="2 3">
    <name type="scientific">Reinekea marina</name>
    <dbReference type="NCBI Taxonomy" id="1310421"/>
    <lineage>
        <taxon>Bacteria</taxon>
        <taxon>Pseudomonadati</taxon>
        <taxon>Pseudomonadota</taxon>
        <taxon>Gammaproteobacteria</taxon>
        <taxon>Oceanospirillales</taxon>
        <taxon>Saccharospirillaceae</taxon>
        <taxon>Reinekea</taxon>
    </lineage>
</organism>
<dbReference type="Proteomes" id="UP001595710">
    <property type="component" value="Unassembled WGS sequence"/>
</dbReference>
<keyword evidence="1" id="KW-0472">Membrane</keyword>
<protein>
    <submittedName>
        <fullName evidence="2">DUF4386 domain-containing protein</fullName>
    </submittedName>
</protein>
<keyword evidence="1" id="KW-0812">Transmembrane</keyword>
<proteinExistence type="predicted"/>
<dbReference type="EMBL" id="JBHRYN010000020">
    <property type="protein sequence ID" value="MFC3702721.1"/>
    <property type="molecule type" value="Genomic_DNA"/>
</dbReference>
<evidence type="ECO:0000256" key="1">
    <source>
        <dbReference type="SAM" id="Phobius"/>
    </source>
</evidence>
<feature type="transmembrane region" description="Helical" evidence="1">
    <location>
        <begin position="144"/>
        <end position="162"/>
    </location>
</feature>
<dbReference type="Pfam" id="PF14329">
    <property type="entry name" value="DUF4386"/>
    <property type="match status" value="1"/>
</dbReference>
<accession>A0ABV7WV91</accession>
<gene>
    <name evidence="2" type="ORF">ACFOND_13850</name>
</gene>
<name>A0ABV7WV91_9GAMM</name>
<reference evidence="3" key="1">
    <citation type="journal article" date="2019" name="Int. J. Syst. Evol. Microbiol.">
        <title>The Global Catalogue of Microorganisms (GCM) 10K type strain sequencing project: providing services to taxonomists for standard genome sequencing and annotation.</title>
        <authorList>
            <consortium name="The Broad Institute Genomics Platform"/>
            <consortium name="The Broad Institute Genome Sequencing Center for Infectious Disease"/>
            <person name="Wu L."/>
            <person name="Ma J."/>
        </authorList>
    </citation>
    <scope>NUCLEOTIDE SEQUENCE [LARGE SCALE GENOMIC DNA]</scope>
    <source>
        <strain evidence="3">CECT 8288</strain>
    </source>
</reference>
<dbReference type="InterPro" id="IPR025495">
    <property type="entry name" value="DUF4386"/>
</dbReference>
<feature type="transmembrane region" description="Helical" evidence="1">
    <location>
        <begin position="169"/>
        <end position="191"/>
    </location>
</feature>